<accession>R0AZW9</accession>
<comment type="caution">
    <text evidence="1">The sequence shown here is derived from an EMBL/GenBank/DDBJ whole genome shotgun (WGS) entry which is preliminary data.</text>
</comment>
<gene>
    <name evidence="1" type="ORF">HMPREF1083_05714</name>
</gene>
<protein>
    <submittedName>
        <fullName evidence="1">Uncharacterized protein</fullName>
    </submittedName>
</protein>
<dbReference type="EMBL" id="AGYL01000068">
    <property type="protein sequence ID" value="ENZ57686.1"/>
    <property type="molecule type" value="Genomic_DNA"/>
</dbReference>
<keyword evidence="2" id="KW-1185">Reference proteome</keyword>
<dbReference type="HOGENOM" id="CLU_2859749_0_0_9"/>
<sequence>MPGAEVGIIQSQVIKAIIIQAMVQSGVVMTGNADRIEAGAEVASNEILEEMKKDPRRVEPSEGPIAR</sequence>
<proteinExistence type="predicted"/>
<dbReference type="PATRIC" id="fig|999406.3.peg.6211"/>
<name>R0AZW9_9FIRM</name>
<organism evidence="1 2">
    <name type="scientific">[Clostridium] clostridioforme 90A6</name>
    <dbReference type="NCBI Taxonomy" id="999406"/>
    <lineage>
        <taxon>Bacteria</taxon>
        <taxon>Bacillati</taxon>
        <taxon>Bacillota</taxon>
        <taxon>Clostridia</taxon>
        <taxon>Lachnospirales</taxon>
        <taxon>Lachnospiraceae</taxon>
        <taxon>Enterocloster</taxon>
    </lineage>
</organism>
<dbReference type="AlphaFoldDB" id="R0AZW9"/>
<evidence type="ECO:0000313" key="1">
    <source>
        <dbReference type="EMBL" id="ENZ57686.1"/>
    </source>
</evidence>
<dbReference type="RefSeq" id="WP_002585313.1">
    <property type="nucleotide sequence ID" value="NZ_KB851032.1"/>
</dbReference>
<evidence type="ECO:0000313" key="2">
    <source>
        <dbReference type="Proteomes" id="UP000013180"/>
    </source>
</evidence>
<reference evidence="1" key="1">
    <citation type="submission" date="2013-01" db="EMBL/GenBank/DDBJ databases">
        <title>The Genome Sequence of Clostridium clostridioforme 90A6.</title>
        <authorList>
            <consortium name="The Broad Institute Genome Sequencing Platform"/>
            <person name="Earl A."/>
            <person name="Ward D."/>
            <person name="Feldgarden M."/>
            <person name="Gevers D."/>
            <person name="Courvalin P."/>
            <person name="Lambert T."/>
            <person name="Walker B."/>
            <person name="Young S.K."/>
            <person name="Zeng Q."/>
            <person name="Gargeya S."/>
            <person name="Fitzgerald M."/>
            <person name="Haas B."/>
            <person name="Abouelleil A."/>
            <person name="Alvarado L."/>
            <person name="Arachchi H.M."/>
            <person name="Berlin A.M."/>
            <person name="Chapman S.B."/>
            <person name="Dewar J."/>
            <person name="Goldberg J."/>
            <person name="Griggs A."/>
            <person name="Gujja S."/>
            <person name="Hansen M."/>
            <person name="Howarth C."/>
            <person name="Imamovic A."/>
            <person name="Larimer J."/>
            <person name="McCowan C."/>
            <person name="Murphy C."/>
            <person name="Neiman D."/>
            <person name="Pearson M."/>
            <person name="Priest M."/>
            <person name="Roberts A."/>
            <person name="Saif S."/>
            <person name="Shea T."/>
            <person name="Sisk P."/>
            <person name="Sykes S."/>
            <person name="Wortman J."/>
            <person name="Nusbaum C."/>
            <person name="Birren B."/>
        </authorList>
    </citation>
    <scope>NUCLEOTIDE SEQUENCE [LARGE SCALE GENOMIC DNA]</scope>
    <source>
        <strain evidence="1">90A6</strain>
    </source>
</reference>
<dbReference type="Proteomes" id="UP000013180">
    <property type="component" value="Unassembled WGS sequence"/>
</dbReference>